<dbReference type="GeneID" id="98118626"/>
<reference evidence="2 3" key="1">
    <citation type="submission" date="2020-05" db="EMBL/GenBank/DDBJ databases">
        <title>Ceratocystis lukuohia genome.</title>
        <authorList>
            <person name="Harrington T.C."/>
            <person name="Kim K."/>
            <person name="Mayers C.G."/>
        </authorList>
    </citation>
    <scope>NUCLEOTIDE SEQUENCE [LARGE SCALE GENOMIC DNA]</scope>
    <source>
        <strain evidence="2 3">C4212</strain>
    </source>
</reference>
<keyword evidence="3" id="KW-1185">Reference proteome</keyword>
<keyword evidence="1" id="KW-0732">Signal</keyword>
<dbReference type="RefSeq" id="XP_070858073.1">
    <property type="nucleotide sequence ID" value="XM_071000761.1"/>
</dbReference>
<name>A0ABR4MF26_9PEZI</name>
<feature type="chain" id="PRO_5045916777" evidence="1">
    <location>
        <begin position="23"/>
        <end position="200"/>
    </location>
</feature>
<gene>
    <name evidence="2" type="ORF">HOO65_050014</name>
</gene>
<feature type="signal peptide" evidence="1">
    <location>
        <begin position="1"/>
        <end position="22"/>
    </location>
</feature>
<accession>A0ABR4MF26</accession>
<dbReference type="EMBL" id="JABSNW010000005">
    <property type="protein sequence ID" value="KAL2886893.1"/>
    <property type="molecule type" value="Genomic_DNA"/>
</dbReference>
<evidence type="ECO:0000313" key="3">
    <source>
        <dbReference type="Proteomes" id="UP001610728"/>
    </source>
</evidence>
<sequence length="200" mass="22709">MLLPKFIQSLFMAALLSTEVIAGDKQVPRPHELGLYIPKDDKDGWKEVTTPDGFFAKVFAAKNPNFIEVSLLENPTGALRSYEALLSIWEYQTGLTVRSLEEIMYDCVVGPDMDIINKALELLGYNPSGTDVIFGSEISKDSSEHSEVWDLLSTASFATDAVELFTEFQDMRNRYIESFKIGRFYDSDKWVHIRFATKDE</sequence>
<comment type="caution">
    <text evidence="2">The sequence shown here is derived from an EMBL/GenBank/DDBJ whole genome shotgun (WGS) entry which is preliminary data.</text>
</comment>
<evidence type="ECO:0000313" key="2">
    <source>
        <dbReference type="EMBL" id="KAL2886893.1"/>
    </source>
</evidence>
<protein>
    <submittedName>
        <fullName evidence="2">Uncharacterized protein</fullName>
    </submittedName>
</protein>
<proteinExistence type="predicted"/>
<organism evidence="2 3">
    <name type="scientific">Ceratocystis lukuohia</name>
    <dbReference type="NCBI Taxonomy" id="2019550"/>
    <lineage>
        <taxon>Eukaryota</taxon>
        <taxon>Fungi</taxon>
        <taxon>Dikarya</taxon>
        <taxon>Ascomycota</taxon>
        <taxon>Pezizomycotina</taxon>
        <taxon>Sordariomycetes</taxon>
        <taxon>Hypocreomycetidae</taxon>
        <taxon>Microascales</taxon>
        <taxon>Ceratocystidaceae</taxon>
        <taxon>Ceratocystis</taxon>
    </lineage>
</organism>
<dbReference type="Proteomes" id="UP001610728">
    <property type="component" value="Unassembled WGS sequence"/>
</dbReference>
<evidence type="ECO:0000256" key="1">
    <source>
        <dbReference type="SAM" id="SignalP"/>
    </source>
</evidence>